<dbReference type="SUPFAM" id="SSF52343">
    <property type="entry name" value="Ferredoxin reductase-like, C-terminal NADP-linked domain"/>
    <property type="match status" value="1"/>
</dbReference>
<dbReference type="InterPro" id="IPR017927">
    <property type="entry name" value="FAD-bd_FR_type"/>
</dbReference>
<dbReference type="PROSITE" id="PS51384">
    <property type="entry name" value="FAD_FR"/>
    <property type="match status" value="1"/>
</dbReference>
<dbReference type="PANTHER" id="PTHR47354">
    <property type="entry name" value="NADH OXIDOREDUCTASE HCR"/>
    <property type="match status" value="1"/>
</dbReference>
<gene>
    <name evidence="8" type="ORF">SLINC_7432</name>
</gene>
<dbReference type="STRING" id="1915.SLINC_7432"/>
<comment type="cofactor">
    <cofactor evidence="1">
        <name>FAD</name>
        <dbReference type="ChEBI" id="CHEBI:57692"/>
    </cofactor>
</comment>
<keyword evidence="8" id="KW-0489">Methyltransferase</keyword>
<dbReference type="PROSITE" id="PS00197">
    <property type="entry name" value="2FE2S_FER_1"/>
    <property type="match status" value="1"/>
</dbReference>
<dbReference type="InterPro" id="IPR036010">
    <property type="entry name" value="2Fe-2S_ferredoxin-like_sf"/>
</dbReference>
<dbReference type="GO" id="GO:0008168">
    <property type="term" value="F:methyltransferase activity"/>
    <property type="evidence" value="ECO:0007669"/>
    <property type="project" value="UniProtKB-KW"/>
</dbReference>
<dbReference type="PRINTS" id="PR00409">
    <property type="entry name" value="PHDIOXRDTASE"/>
</dbReference>
<keyword evidence="5" id="KW-0560">Oxidoreductase</keyword>
<dbReference type="PATRIC" id="fig|1915.4.peg.8178"/>
<accession>A0A1B1MM29</accession>
<dbReference type="InterPro" id="IPR050415">
    <property type="entry name" value="MRET"/>
</dbReference>
<dbReference type="Gene3D" id="2.40.30.10">
    <property type="entry name" value="Translation factors"/>
    <property type="match status" value="1"/>
</dbReference>
<evidence type="ECO:0000256" key="3">
    <source>
        <dbReference type="ARBA" id="ARBA00022714"/>
    </source>
</evidence>
<evidence type="ECO:0000256" key="2">
    <source>
        <dbReference type="ARBA" id="ARBA00022630"/>
    </source>
</evidence>
<dbReference type="GO" id="GO:0051537">
    <property type="term" value="F:2 iron, 2 sulfur cluster binding"/>
    <property type="evidence" value="ECO:0007669"/>
    <property type="project" value="UniProtKB-KW"/>
</dbReference>
<dbReference type="InterPro" id="IPR001041">
    <property type="entry name" value="2Fe-2S_ferredoxin-type"/>
</dbReference>
<evidence type="ECO:0000256" key="5">
    <source>
        <dbReference type="ARBA" id="ARBA00023002"/>
    </source>
</evidence>
<dbReference type="GO" id="GO:0046872">
    <property type="term" value="F:metal ion binding"/>
    <property type="evidence" value="ECO:0007669"/>
    <property type="project" value="UniProtKB-KW"/>
</dbReference>
<dbReference type="InterPro" id="IPR012675">
    <property type="entry name" value="Beta-grasp_dom_sf"/>
</dbReference>
<dbReference type="SUPFAM" id="SSF63380">
    <property type="entry name" value="Riboflavin synthase domain-like"/>
    <property type="match status" value="1"/>
</dbReference>
<keyword evidence="4" id="KW-0479">Metal-binding</keyword>
<sequence>MAPPTAAGAIPADRTEEMTHVTSPPAAAPDTHTLGSAEAGAPSAARRGTEFEGTATVVARRTVADGVVSLELAASSGEPLPPWRPGAHIDVVLPTGVTRQYSLCGPVKDTARWRVAVLREPDGRGGSQWIHDHLVEGGELRVRGPRNNFPLRPAARYLFVGGGIGITPLLPMIAEAEAAGAEWSLLYGGRTRASMAFLPELEGYGERVTVRPQDRYGLLDLAGFLGDPDPSALVYCCGPAGLIDAVEAHCADWPTGALNVERFAAVAVRQPAGDEAEQPIEVELRASGTTLTVPPGLSVLKAVEQAGVPVLSSCEEGICGSCETPVLEGEVDHRDSLLTDDERAANDTMLICVSRARGRRLVLDL</sequence>
<reference evidence="8 9" key="1">
    <citation type="submission" date="2016-07" db="EMBL/GenBank/DDBJ databases">
        <title>Enhancement of antibiotic productionsby engineered nitrateutilization in actinobacteria.</title>
        <authorList>
            <person name="Meng S.C."/>
        </authorList>
    </citation>
    <scope>NUCLEOTIDE SEQUENCE [LARGE SCALE GENOMIC DNA]</scope>
    <source>
        <strain evidence="8 9">NRRL 2936</strain>
    </source>
</reference>
<keyword evidence="7" id="KW-0411">Iron-sulfur</keyword>
<organism evidence="8 9">
    <name type="scientific">Streptomyces lincolnensis</name>
    <dbReference type="NCBI Taxonomy" id="1915"/>
    <lineage>
        <taxon>Bacteria</taxon>
        <taxon>Bacillati</taxon>
        <taxon>Actinomycetota</taxon>
        <taxon>Actinomycetes</taxon>
        <taxon>Kitasatosporales</taxon>
        <taxon>Streptomycetaceae</taxon>
        <taxon>Streptomyces</taxon>
    </lineage>
</organism>
<dbReference type="SUPFAM" id="SSF54292">
    <property type="entry name" value="2Fe-2S ferredoxin-like"/>
    <property type="match status" value="1"/>
</dbReference>
<dbReference type="AlphaFoldDB" id="A0A1B1MM29"/>
<dbReference type="Pfam" id="PF00111">
    <property type="entry name" value="Fer2"/>
    <property type="match status" value="1"/>
</dbReference>
<keyword evidence="8" id="KW-0808">Transferase</keyword>
<dbReference type="PROSITE" id="PS51085">
    <property type="entry name" value="2FE2S_FER_2"/>
    <property type="match status" value="1"/>
</dbReference>
<keyword evidence="3" id="KW-0001">2Fe-2S</keyword>
<dbReference type="InterPro" id="IPR017938">
    <property type="entry name" value="Riboflavin_synthase-like_b-brl"/>
</dbReference>
<dbReference type="Proteomes" id="UP000092598">
    <property type="component" value="Chromosome"/>
</dbReference>
<dbReference type="CDD" id="cd06185">
    <property type="entry name" value="PDR_like"/>
    <property type="match status" value="1"/>
</dbReference>
<name>A0A1B1MM29_STRLN</name>
<evidence type="ECO:0000256" key="1">
    <source>
        <dbReference type="ARBA" id="ARBA00001974"/>
    </source>
</evidence>
<dbReference type="CDD" id="cd00207">
    <property type="entry name" value="fer2"/>
    <property type="match status" value="1"/>
</dbReference>
<dbReference type="Gene3D" id="3.40.50.80">
    <property type="entry name" value="Nucleotide-binding domain of ferredoxin-NADP reductase (FNR) module"/>
    <property type="match status" value="1"/>
</dbReference>
<dbReference type="InterPro" id="IPR006058">
    <property type="entry name" value="2Fe2S_fd_BS"/>
</dbReference>
<keyword evidence="2" id="KW-0285">Flavoprotein</keyword>
<proteinExistence type="predicted"/>
<dbReference type="PANTHER" id="PTHR47354:SF1">
    <property type="entry name" value="CARNITINE MONOOXYGENASE REDUCTASE SUBUNIT"/>
    <property type="match status" value="1"/>
</dbReference>
<keyword evidence="9" id="KW-1185">Reference proteome</keyword>
<dbReference type="GO" id="GO:0016491">
    <property type="term" value="F:oxidoreductase activity"/>
    <property type="evidence" value="ECO:0007669"/>
    <property type="project" value="UniProtKB-KW"/>
</dbReference>
<dbReference type="Gene3D" id="3.10.20.30">
    <property type="match status" value="1"/>
</dbReference>
<dbReference type="EMBL" id="CP016438">
    <property type="protein sequence ID" value="ANS69656.1"/>
    <property type="molecule type" value="Genomic_DNA"/>
</dbReference>
<evidence type="ECO:0000256" key="7">
    <source>
        <dbReference type="ARBA" id="ARBA00023014"/>
    </source>
</evidence>
<dbReference type="GO" id="GO:0032259">
    <property type="term" value="P:methylation"/>
    <property type="evidence" value="ECO:0007669"/>
    <property type="project" value="UniProtKB-KW"/>
</dbReference>
<evidence type="ECO:0000313" key="9">
    <source>
        <dbReference type="Proteomes" id="UP000092598"/>
    </source>
</evidence>
<evidence type="ECO:0000256" key="6">
    <source>
        <dbReference type="ARBA" id="ARBA00023004"/>
    </source>
</evidence>
<evidence type="ECO:0000313" key="8">
    <source>
        <dbReference type="EMBL" id="ANS69656.1"/>
    </source>
</evidence>
<dbReference type="InterPro" id="IPR039261">
    <property type="entry name" value="FNR_nucleotide-bd"/>
</dbReference>
<dbReference type="KEGG" id="sls:SLINC_7432"/>
<keyword evidence="6" id="KW-0408">Iron</keyword>
<protein>
    <submittedName>
        <fullName evidence="8">Putative vanillate demethylase reductase subunit</fullName>
    </submittedName>
</protein>
<evidence type="ECO:0000256" key="4">
    <source>
        <dbReference type="ARBA" id="ARBA00022723"/>
    </source>
</evidence>